<dbReference type="AlphaFoldDB" id="A0A2X1BF99"/>
<reference evidence="1 2" key="1">
    <citation type="submission" date="2018-06" db="EMBL/GenBank/DDBJ databases">
        <authorList>
            <consortium name="Pathogen Informatics"/>
            <person name="Doyle S."/>
        </authorList>
    </citation>
    <scope>NUCLEOTIDE SEQUENCE [LARGE SCALE GENOMIC DNA]</scope>
    <source>
        <strain evidence="1 2">NCTC11166</strain>
    </source>
</reference>
<dbReference type="EMBL" id="UAQP01000014">
    <property type="protein sequence ID" value="SPU54769.1"/>
    <property type="molecule type" value="Genomic_DNA"/>
</dbReference>
<proteinExistence type="predicted"/>
<protein>
    <recommendedName>
        <fullName evidence="3">Glycosyl transferase family 2</fullName>
    </recommendedName>
</protein>
<evidence type="ECO:0008006" key="3">
    <source>
        <dbReference type="Google" id="ProtNLM"/>
    </source>
</evidence>
<gene>
    <name evidence="1" type="ORF">NCTC11166_02155</name>
</gene>
<dbReference type="RefSeq" id="WP_112862886.1">
    <property type="nucleotide sequence ID" value="NZ_UAQP01000014.1"/>
</dbReference>
<organism evidence="1 2">
    <name type="scientific">Brevundimonas vesicularis</name>
    <name type="common">Pseudomonas vesicularis</name>
    <dbReference type="NCBI Taxonomy" id="41276"/>
    <lineage>
        <taxon>Bacteria</taxon>
        <taxon>Pseudomonadati</taxon>
        <taxon>Pseudomonadota</taxon>
        <taxon>Alphaproteobacteria</taxon>
        <taxon>Caulobacterales</taxon>
        <taxon>Caulobacteraceae</taxon>
        <taxon>Brevundimonas</taxon>
    </lineage>
</organism>
<evidence type="ECO:0000313" key="1">
    <source>
        <dbReference type="EMBL" id="SPU54769.1"/>
    </source>
</evidence>
<name>A0A2X1BF99_BREVE</name>
<accession>A0A2X1BF99</accession>
<dbReference type="Proteomes" id="UP000251186">
    <property type="component" value="Unassembled WGS sequence"/>
</dbReference>
<sequence length="305" mass="34006">MTRFDVVAMALAPERHIGVFVDHYRARGAQRVRVYFDGPACAAPHPKAVGLSDDELIICDDAFWAARGGHPASVEARQRIVYADAYRDLEADWLVVVDIDELIFEPVDLAAALQTVPAGRDLAIFPTVEAVWRAGDDLNREYGAVLARKSYSGPGWSELGHLLYPGAGAFFVRGLLGHHMGKYALRRGLDCATPCIHEAKRNEVPLKAARPRDPRTGRPVRLLHYDAISLDAWRAKWDRRLTAGDTVEIGRRRRRQQATYAAARDTGGERALFARLYSLTRLQEAVLRGLGLLLDIPHEPRSVRD</sequence>
<evidence type="ECO:0000313" key="2">
    <source>
        <dbReference type="Proteomes" id="UP000251186"/>
    </source>
</evidence>